<dbReference type="RefSeq" id="WP_142103456.1">
    <property type="nucleotide sequence ID" value="NZ_VFPH01000002.1"/>
</dbReference>
<dbReference type="Proteomes" id="UP000319818">
    <property type="component" value="Unassembled WGS sequence"/>
</dbReference>
<dbReference type="Gene3D" id="3.30.1870.10">
    <property type="entry name" value="EreA-like, domain 2"/>
    <property type="match status" value="1"/>
</dbReference>
<dbReference type="GO" id="GO:0046677">
    <property type="term" value="P:response to antibiotic"/>
    <property type="evidence" value="ECO:0007669"/>
    <property type="project" value="InterPro"/>
</dbReference>
<keyword evidence="1" id="KW-0732">Signal</keyword>
<protein>
    <submittedName>
        <fullName evidence="2">Erythromycin esterase</fullName>
    </submittedName>
</protein>
<organism evidence="2 3">
    <name type="scientific">Pseudonocardia cypriaca</name>
    <dbReference type="NCBI Taxonomy" id="882449"/>
    <lineage>
        <taxon>Bacteria</taxon>
        <taxon>Bacillati</taxon>
        <taxon>Actinomycetota</taxon>
        <taxon>Actinomycetes</taxon>
        <taxon>Pseudonocardiales</taxon>
        <taxon>Pseudonocardiaceae</taxon>
        <taxon>Pseudonocardia</taxon>
    </lineage>
</organism>
<dbReference type="Pfam" id="PF05139">
    <property type="entry name" value="Erythro_esteras"/>
    <property type="match status" value="1"/>
</dbReference>
<evidence type="ECO:0000313" key="3">
    <source>
        <dbReference type="Proteomes" id="UP000319818"/>
    </source>
</evidence>
<dbReference type="PANTHER" id="PTHR31299:SF0">
    <property type="entry name" value="ESTERASE, PUTATIVE (AFU_ORTHOLOGUE AFUA_1G05850)-RELATED"/>
    <property type="match status" value="1"/>
</dbReference>
<dbReference type="OrthoDB" id="9810066at2"/>
<name>A0A543FRV1_9PSEU</name>
<dbReference type="SUPFAM" id="SSF159501">
    <property type="entry name" value="EreA/ChaN-like"/>
    <property type="match status" value="1"/>
</dbReference>
<evidence type="ECO:0000256" key="1">
    <source>
        <dbReference type="SAM" id="SignalP"/>
    </source>
</evidence>
<evidence type="ECO:0000313" key="2">
    <source>
        <dbReference type="EMBL" id="TQM36567.1"/>
    </source>
</evidence>
<dbReference type="EMBL" id="VFPH01000002">
    <property type="protein sequence ID" value="TQM36567.1"/>
    <property type="molecule type" value="Genomic_DNA"/>
</dbReference>
<gene>
    <name evidence="2" type="ORF">FB388_3748</name>
</gene>
<dbReference type="AlphaFoldDB" id="A0A543FRV1"/>
<dbReference type="InterPro" id="IPR007815">
    <property type="entry name" value="Emycin_Estase"/>
</dbReference>
<accession>A0A543FRV1</accession>
<reference evidence="2 3" key="1">
    <citation type="submission" date="2019-06" db="EMBL/GenBank/DDBJ databases">
        <title>Sequencing the genomes of 1000 actinobacteria strains.</title>
        <authorList>
            <person name="Klenk H.-P."/>
        </authorList>
    </citation>
    <scope>NUCLEOTIDE SEQUENCE [LARGE SCALE GENOMIC DNA]</scope>
    <source>
        <strain evidence="2 3">DSM 45511</strain>
    </source>
</reference>
<sequence>MTSTSFRVLPALAGAVLAVVGLLAGCGATPAEEPVTDWITRTAVPLDSVVPGPEPADLAPLAGSIGDARIVGLGESTHGVAEEITLKHRVLRLLVEQLGFRSVAWEDDWTLGLEINKFLRTGSGSVEELVSRMSPQWQSREVTDVLRWLRAFNSDRVDQVQFVGVEYYATPAQAYDTLDTYVGRVAPERLPALRDHLAAIRPAGTNIYEHIQRYAGVPDKQPHVDHAQQAHDIVDALPHGPADREHQLAVHTAAQIVSFHRHYQLSDADGLGYRDEHAAQNLRWWTELTGDRTVYWAASPHTANAPQLRISGPPGPDMRFASAGSHLRRWYGPQYRSIGCTVGHGAANLGPGQDAVLPEPGSDRFERPLRDAGLTTFALDLRAPAPPAVREWLDSPATFRGLPDHGPDGVIDGGAPAQWFDVIVHHQIATPTTPAT</sequence>
<comment type="caution">
    <text evidence="2">The sequence shown here is derived from an EMBL/GenBank/DDBJ whole genome shotgun (WGS) entry which is preliminary data.</text>
</comment>
<dbReference type="PROSITE" id="PS51257">
    <property type="entry name" value="PROKAR_LIPOPROTEIN"/>
    <property type="match status" value="1"/>
</dbReference>
<feature type="chain" id="PRO_5038664255" evidence="1">
    <location>
        <begin position="25"/>
        <end position="436"/>
    </location>
</feature>
<dbReference type="PANTHER" id="PTHR31299">
    <property type="entry name" value="ESTERASE, PUTATIVE (AFU_ORTHOLOGUE AFUA_1G05850)-RELATED"/>
    <property type="match status" value="1"/>
</dbReference>
<dbReference type="InterPro" id="IPR052036">
    <property type="entry name" value="Hydrolase/PRTase-associated"/>
</dbReference>
<feature type="signal peptide" evidence="1">
    <location>
        <begin position="1"/>
        <end position="24"/>
    </location>
</feature>
<dbReference type="CDD" id="cd14728">
    <property type="entry name" value="Ere-like"/>
    <property type="match status" value="1"/>
</dbReference>
<dbReference type="Gene3D" id="3.40.1660.10">
    <property type="entry name" value="EreA-like (biosynthetic domain)"/>
    <property type="match status" value="1"/>
</dbReference>
<keyword evidence="3" id="KW-1185">Reference proteome</keyword>
<proteinExistence type="predicted"/>
<dbReference type="Gene3D" id="1.20.1440.30">
    <property type="entry name" value="Biosynthetic Protein domain"/>
    <property type="match status" value="1"/>
</dbReference>